<organism evidence="3 4">
    <name type="scientific">Phormidium yuhuli AB48</name>
    <dbReference type="NCBI Taxonomy" id="2940671"/>
    <lineage>
        <taxon>Bacteria</taxon>
        <taxon>Bacillati</taxon>
        <taxon>Cyanobacteriota</taxon>
        <taxon>Cyanophyceae</taxon>
        <taxon>Oscillatoriophycideae</taxon>
        <taxon>Oscillatoriales</taxon>
        <taxon>Oscillatoriaceae</taxon>
        <taxon>Phormidium</taxon>
        <taxon>Phormidium yuhuli</taxon>
    </lineage>
</organism>
<dbReference type="EMBL" id="CP098611">
    <property type="protein sequence ID" value="USR90025.1"/>
    <property type="molecule type" value="Genomic_DNA"/>
</dbReference>
<evidence type="ECO:0000256" key="1">
    <source>
        <dbReference type="SAM" id="MobiDB-lite"/>
    </source>
</evidence>
<reference evidence="3" key="1">
    <citation type="submission" date="2022-06" db="EMBL/GenBank/DDBJ databases">
        <title>Genome sequence of Phormidium yuhuli AB48 isolated from an industrial photobioreactor environment.</title>
        <authorList>
            <person name="Qiu Y."/>
            <person name="Noonan A.J.C."/>
            <person name="Dofher K."/>
            <person name="Koch M."/>
            <person name="Kieft B."/>
            <person name="Lin X."/>
            <person name="Ziels R.M."/>
            <person name="Hallam S.J."/>
        </authorList>
    </citation>
    <scope>NUCLEOTIDE SEQUENCE</scope>
    <source>
        <strain evidence="3">AB48</strain>
    </source>
</reference>
<feature type="signal peptide" evidence="2">
    <location>
        <begin position="1"/>
        <end position="19"/>
    </location>
</feature>
<dbReference type="Proteomes" id="UP001056708">
    <property type="component" value="Chromosome"/>
</dbReference>
<keyword evidence="2" id="KW-0732">Signal</keyword>
<dbReference type="PROSITE" id="PS51257">
    <property type="entry name" value="PROKAR_LIPOPROTEIN"/>
    <property type="match status" value="1"/>
</dbReference>
<evidence type="ECO:0000313" key="3">
    <source>
        <dbReference type="EMBL" id="USR90025.1"/>
    </source>
</evidence>
<gene>
    <name evidence="3" type="ORF">NEA10_14340</name>
</gene>
<protein>
    <recommendedName>
        <fullName evidence="5">Lipoprotein</fullName>
    </recommendedName>
</protein>
<accession>A0ABY5AMI0</accession>
<evidence type="ECO:0000256" key="2">
    <source>
        <dbReference type="SAM" id="SignalP"/>
    </source>
</evidence>
<sequence>MRSKLFALFLALTVPLSLAGCAGDDTAEEPASPDAVEAPADQPTAEAPPAPGEMPEAAESPSDLGDWFTYEPPDGRYEIKFPNEPLEQNQSIPVSETEEIELSLAIYEDTSQGRAYMSGANPIPLPEGASFDVDQGLDGGRDNAAASTNSEVESEESINVEGLPGRAIVMRNPEGVRFKLMMLADSENAVLYQLLVGAQDGNLDFPEAETFFESFNLRQS</sequence>
<feature type="region of interest" description="Disordered" evidence="1">
    <location>
        <begin position="21"/>
        <end position="70"/>
    </location>
</feature>
<keyword evidence="4" id="KW-1185">Reference proteome</keyword>
<evidence type="ECO:0000313" key="4">
    <source>
        <dbReference type="Proteomes" id="UP001056708"/>
    </source>
</evidence>
<feature type="chain" id="PRO_5045071272" description="Lipoprotein" evidence="2">
    <location>
        <begin position="20"/>
        <end position="220"/>
    </location>
</feature>
<dbReference type="RefSeq" id="WP_252661609.1">
    <property type="nucleotide sequence ID" value="NZ_CP098611.1"/>
</dbReference>
<evidence type="ECO:0008006" key="5">
    <source>
        <dbReference type="Google" id="ProtNLM"/>
    </source>
</evidence>
<proteinExistence type="predicted"/>
<name>A0ABY5AMI0_9CYAN</name>